<accession>A0A6A3BPT8</accession>
<name>A0A6A3BPT8_HIBSY</name>
<gene>
    <name evidence="1" type="ORF">F3Y22_tig00110013pilonHSYRG00003</name>
</gene>
<dbReference type="Proteomes" id="UP000436088">
    <property type="component" value="Unassembled WGS sequence"/>
</dbReference>
<dbReference type="EMBL" id="VEPZ02000812">
    <property type="protein sequence ID" value="KAE8718375.1"/>
    <property type="molecule type" value="Genomic_DNA"/>
</dbReference>
<reference evidence="1" key="1">
    <citation type="submission" date="2019-09" db="EMBL/GenBank/DDBJ databases">
        <title>Draft genome information of white flower Hibiscus syriacus.</title>
        <authorList>
            <person name="Kim Y.-M."/>
        </authorList>
    </citation>
    <scope>NUCLEOTIDE SEQUENCE [LARGE SCALE GENOMIC DNA]</scope>
    <source>
        <strain evidence="1">YM2019G1</strain>
    </source>
</reference>
<evidence type="ECO:0000313" key="1">
    <source>
        <dbReference type="EMBL" id="KAE8718375.1"/>
    </source>
</evidence>
<organism evidence="1 2">
    <name type="scientific">Hibiscus syriacus</name>
    <name type="common">Rose of Sharon</name>
    <dbReference type="NCBI Taxonomy" id="106335"/>
    <lineage>
        <taxon>Eukaryota</taxon>
        <taxon>Viridiplantae</taxon>
        <taxon>Streptophyta</taxon>
        <taxon>Embryophyta</taxon>
        <taxon>Tracheophyta</taxon>
        <taxon>Spermatophyta</taxon>
        <taxon>Magnoliopsida</taxon>
        <taxon>eudicotyledons</taxon>
        <taxon>Gunneridae</taxon>
        <taxon>Pentapetalae</taxon>
        <taxon>rosids</taxon>
        <taxon>malvids</taxon>
        <taxon>Malvales</taxon>
        <taxon>Malvaceae</taxon>
        <taxon>Malvoideae</taxon>
        <taxon>Hibiscus</taxon>
    </lineage>
</organism>
<protein>
    <submittedName>
        <fullName evidence="1">Uncharacterized protein</fullName>
    </submittedName>
</protein>
<keyword evidence="2" id="KW-1185">Reference proteome</keyword>
<comment type="caution">
    <text evidence="1">The sequence shown here is derived from an EMBL/GenBank/DDBJ whole genome shotgun (WGS) entry which is preliminary data.</text>
</comment>
<dbReference type="AlphaFoldDB" id="A0A6A3BPT8"/>
<proteinExistence type="predicted"/>
<evidence type="ECO:0000313" key="2">
    <source>
        <dbReference type="Proteomes" id="UP000436088"/>
    </source>
</evidence>
<sequence>MELEPLGGWTAVLSTSVGSLYKCGINWNRIWKPLWWGHPVTGLPLYLSGVNVTTAQSESHERLCGQADVRGEKWQPHGRTGCVRKHS</sequence>